<dbReference type="SUPFAM" id="SSF89550">
    <property type="entry name" value="PHP domain-like"/>
    <property type="match status" value="1"/>
</dbReference>
<dbReference type="Gene3D" id="1.10.150.20">
    <property type="entry name" value="5' to 3' exonuclease, C-terminal subdomain"/>
    <property type="match status" value="1"/>
</dbReference>
<organism evidence="1 2">
    <name type="scientific">Pontibacillus halophilus JSM 076056 = DSM 19796</name>
    <dbReference type="NCBI Taxonomy" id="1385510"/>
    <lineage>
        <taxon>Bacteria</taxon>
        <taxon>Bacillati</taxon>
        <taxon>Bacillota</taxon>
        <taxon>Bacilli</taxon>
        <taxon>Bacillales</taxon>
        <taxon>Bacillaceae</taxon>
        <taxon>Pontibacillus</taxon>
    </lineage>
</organism>
<evidence type="ECO:0000313" key="2">
    <source>
        <dbReference type="Proteomes" id="UP000030528"/>
    </source>
</evidence>
<dbReference type="Gene3D" id="3.20.20.140">
    <property type="entry name" value="Metal-dependent hydrolases"/>
    <property type="match status" value="1"/>
</dbReference>
<dbReference type="Proteomes" id="UP000030528">
    <property type="component" value="Unassembled WGS sequence"/>
</dbReference>
<proteinExistence type="predicted"/>
<comment type="caution">
    <text evidence="1">The sequence shown here is derived from an EMBL/GenBank/DDBJ whole genome shotgun (WGS) entry which is preliminary data.</text>
</comment>
<gene>
    <name evidence="1" type="ORF">N781_18265</name>
</gene>
<evidence type="ECO:0000313" key="1">
    <source>
        <dbReference type="EMBL" id="KGX92239.1"/>
    </source>
</evidence>
<keyword evidence="2" id="KW-1185">Reference proteome</keyword>
<dbReference type="Pfam" id="PF14520">
    <property type="entry name" value="HHH_5"/>
    <property type="match status" value="1"/>
</dbReference>
<dbReference type="InterPro" id="IPR010994">
    <property type="entry name" value="RuvA_2-like"/>
</dbReference>
<dbReference type="PANTHER" id="PTHR40084">
    <property type="entry name" value="PHOSPHOHYDROLASE, PHP FAMILY"/>
    <property type="match status" value="1"/>
</dbReference>
<dbReference type="RefSeq" id="WP_026799594.1">
    <property type="nucleotide sequence ID" value="NZ_AULI01000002.1"/>
</dbReference>
<dbReference type="CDD" id="cd19067">
    <property type="entry name" value="PfuEndoQ-like"/>
    <property type="match status" value="1"/>
</dbReference>
<dbReference type="AlphaFoldDB" id="A0A0A5GJQ9"/>
<sequence length="385" mass="42569">MPSYYADLHVHIGRTREGAPVKITASDELTLTNVLSYAQHQKGMDLVGVIDCHVPSVQRELEDLIESGDAYEHSEGGIIAGSVTLYLGTEIEVYDDRCSGPIHVLCYVPTLDDMKQLTSWLAERMTNITLSSQRFYGTGIELQNKVKELDGLFIPAHIFTPFKSLYGKGVKASLGEVFHREWIDAVELGLSANSEMASQLSELSGIPFLTNSDAHSLPKMAREYTKLSLQDRTFNEFKRLLRGEGDRKILANYGMNPLLGKYYSTVCRACGEDVHKDVTDCPNCGEKAVVKGVSTRVEELATAPKDDMRPPYINQVPLESLPKLGPKTLKKLLDAFGTEMAILHKASREELHDVVGEALAERIIAMREGRLHVEAGGGGKYGRVK</sequence>
<dbReference type="PANTHER" id="PTHR40084:SF1">
    <property type="entry name" value="PHOSPHOTRANSFERASE"/>
    <property type="match status" value="1"/>
</dbReference>
<dbReference type="STRING" id="1385510.GCA_000425205_00829"/>
<dbReference type="SUPFAM" id="SSF47781">
    <property type="entry name" value="RuvA domain 2-like"/>
    <property type="match status" value="1"/>
</dbReference>
<name>A0A0A5GJQ9_9BACI</name>
<accession>A0A0A5GJQ9</accession>
<dbReference type="OrthoDB" id="9810135at2"/>
<evidence type="ECO:0008006" key="3">
    <source>
        <dbReference type="Google" id="ProtNLM"/>
    </source>
</evidence>
<dbReference type="InterPro" id="IPR016195">
    <property type="entry name" value="Pol/histidinol_Pase-like"/>
</dbReference>
<protein>
    <recommendedName>
        <fullName evidence="3">TIGR00375 family protein</fullName>
    </recommendedName>
</protein>
<dbReference type="EMBL" id="AVPE01000007">
    <property type="protein sequence ID" value="KGX92239.1"/>
    <property type="molecule type" value="Genomic_DNA"/>
</dbReference>
<dbReference type="eggNOG" id="COG1379">
    <property type="taxonomic scope" value="Bacteria"/>
</dbReference>
<reference evidence="1 2" key="1">
    <citation type="submission" date="2013-08" db="EMBL/GenBank/DDBJ databases">
        <authorList>
            <person name="Huang J."/>
            <person name="Wang G."/>
        </authorList>
    </citation>
    <scope>NUCLEOTIDE SEQUENCE [LARGE SCALE GENOMIC DNA]</scope>
    <source>
        <strain evidence="1 2">JSM 076056</strain>
    </source>
</reference>